<dbReference type="SUPFAM" id="SSF47413">
    <property type="entry name" value="lambda repressor-like DNA-binding domains"/>
    <property type="match status" value="1"/>
</dbReference>
<comment type="caution">
    <text evidence="3">The sequence shown here is derived from an EMBL/GenBank/DDBJ whole genome shotgun (WGS) entry which is preliminary data.</text>
</comment>
<dbReference type="RefSeq" id="WP_154407711.1">
    <property type="nucleotide sequence ID" value="NZ_VUNR01000026.1"/>
</dbReference>
<evidence type="ECO:0000313" key="3">
    <source>
        <dbReference type="EMBL" id="MSU09541.1"/>
    </source>
</evidence>
<feature type="domain" description="HTH cro/C1-type" evidence="2">
    <location>
        <begin position="9"/>
        <end position="63"/>
    </location>
</feature>
<keyword evidence="4" id="KW-1185">Reference proteome</keyword>
<protein>
    <submittedName>
        <fullName evidence="3">Helix-turn-helix transcriptional regulator</fullName>
    </submittedName>
</protein>
<dbReference type="AlphaFoldDB" id="A0A6I2UK19"/>
<dbReference type="EMBL" id="VUNR01000026">
    <property type="protein sequence ID" value="MSU09541.1"/>
    <property type="molecule type" value="Genomic_DNA"/>
</dbReference>
<dbReference type="InterPro" id="IPR010982">
    <property type="entry name" value="Lambda_DNA-bd_dom_sf"/>
</dbReference>
<evidence type="ECO:0000256" key="1">
    <source>
        <dbReference type="ARBA" id="ARBA00023125"/>
    </source>
</evidence>
<dbReference type="Gene3D" id="1.10.260.40">
    <property type="entry name" value="lambda repressor-like DNA-binding domains"/>
    <property type="match status" value="1"/>
</dbReference>
<dbReference type="PROSITE" id="PS50943">
    <property type="entry name" value="HTH_CROC1"/>
    <property type="match status" value="1"/>
</dbReference>
<dbReference type="PANTHER" id="PTHR46558">
    <property type="entry name" value="TRACRIPTIONAL REGULATORY PROTEIN-RELATED-RELATED"/>
    <property type="match status" value="1"/>
</dbReference>
<dbReference type="SMART" id="SM00530">
    <property type="entry name" value="HTH_XRE"/>
    <property type="match status" value="1"/>
</dbReference>
<proteinExistence type="predicted"/>
<dbReference type="Proteomes" id="UP000433181">
    <property type="component" value="Unassembled WGS sequence"/>
</dbReference>
<sequence>MVEGLANKLKDLRRQNGYSQKQVADKLMVSPSIISGYENSERTPSVEILLKLAHLYRCSTDFLLGLTTKTPVEHVELCGLTTQEIQSIRILVQSLKEKQGCPGNSN</sequence>
<name>A0A6I2UK19_9FIRM</name>
<evidence type="ECO:0000313" key="4">
    <source>
        <dbReference type="Proteomes" id="UP000433181"/>
    </source>
</evidence>
<dbReference type="PANTHER" id="PTHR46558:SF13">
    <property type="entry name" value="HTH-TYPE TRANSCRIPTIONAL REGULATOR IMMR"/>
    <property type="match status" value="1"/>
</dbReference>
<dbReference type="GeneID" id="96779488"/>
<reference evidence="3 4" key="1">
    <citation type="submission" date="2019-08" db="EMBL/GenBank/DDBJ databases">
        <title>In-depth cultivation of the pig gut microbiome towards novel bacterial diversity and tailored functional studies.</title>
        <authorList>
            <person name="Wylensek D."/>
            <person name="Hitch T.C.A."/>
            <person name="Clavel T."/>
        </authorList>
    </citation>
    <scope>NUCLEOTIDE SEQUENCE [LARGE SCALE GENOMIC DNA]</scope>
    <source>
        <strain evidence="3 4">WCA-693-APC-5D-A</strain>
    </source>
</reference>
<dbReference type="CDD" id="cd00093">
    <property type="entry name" value="HTH_XRE"/>
    <property type="match status" value="1"/>
</dbReference>
<dbReference type="GO" id="GO:0003677">
    <property type="term" value="F:DNA binding"/>
    <property type="evidence" value="ECO:0007669"/>
    <property type="project" value="UniProtKB-KW"/>
</dbReference>
<organism evidence="3 4">
    <name type="scientific">Anaerovibrio slackiae</name>
    <dbReference type="NCBI Taxonomy" id="2652309"/>
    <lineage>
        <taxon>Bacteria</taxon>
        <taxon>Bacillati</taxon>
        <taxon>Bacillota</taxon>
        <taxon>Negativicutes</taxon>
        <taxon>Selenomonadales</taxon>
        <taxon>Selenomonadaceae</taxon>
        <taxon>Anaerovibrio</taxon>
    </lineage>
</organism>
<gene>
    <name evidence="3" type="ORF">FYJ84_11165</name>
</gene>
<accession>A0A6I2UK19</accession>
<evidence type="ECO:0000259" key="2">
    <source>
        <dbReference type="PROSITE" id="PS50943"/>
    </source>
</evidence>
<keyword evidence="1" id="KW-0238">DNA-binding</keyword>
<dbReference type="Pfam" id="PF01381">
    <property type="entry name" value="HTH_3"/>
    <property type="match status" value="1"/>
</dbReference>
<dbReference type="InterPro" id="IPR001387">
    <property type="entry name" value="Cro/C1-type_HTH"/>
</dbReference>